<dbReference type="AlphaFoldDB" id="U5BRV6"/>
<comment type="caution">
    <text evidence="1">The sequence shown here is derived from an EMBL/GenBank/DDBJ whole genome shotgun (WGS) entry which is preliminary data.</text>
</comment>
<dbReference type="eggNOG" id="COG3153">
    <property type="taxonomic scope" value="Bacteria"/>
</dbReference>
<reference evidence="1 2" key="1">
    <citation type="journal article" date="2013" name="Genome Announc.">
        <title>Draft Genome Sequence of the Psychrophilic and Alkaliphilic Rhodonellum psychrophilum Strain GCM71T.</title>
        <authorList>
            <person name="Hauptmann A.L."/>
            <person name="Glaring M.A."/>
            <person name="Hallin P.F."/>
            <person name="Prieme A."/>
            <person name="Stougaard P."/>
        </authorList>
    </citation>
    <scope>NUCLEOTIDE SEQUENCE [LARGE SCALE GENOMIC DNA]</scope>
    <source>
        <strain evidence="1 2">GCM71</strain>
    </source>
</reference>
<sequence length="191" mass="21924">MPGYQKMGWLKQGKIPIKLQFNSLSKQDSAMELPVMDRALFATLAEQCRPLTQGLHTPITKEFLLWRYSDCPIFPYGFCTDRESYLFVFRLKPSGLGLELRITDCFGLDAQKEINLEHLRQELKKTQEVFKVNFTTHIGHFPIPLLRKTGSLPSLNIGPLLTLRDLNLGKDFSRLLTSENWGFSLGDLEVF</sequence>
<keyword evidence="2" id="KW-1185">Reference proteome</keyword>
<dbReference type="Proteomes" id="UP000016843">
    <property type="component" value="Unassembled WGS sequence"/>
</dbReference>
<gene>
    <name evidence="1" type="ORF">P872_22225</name>
</gene>
<evidence type="ECO:0000313" key="1">
    <source>
        <dbReference type="EMBL" id="ERM80254.1"/>
    </source>
</evidence>
<protein>
    <submittedName>
        <fullName evidence="1">Uncharacterized protein</fullName>
    </submittedName>
</protein>
<name>U5BRV6_9BACT</name>
<proteinExistence type="predicted"/>
<accession>U5BRV6</accession>
<organism evidence="1 2">
    <name type="scientific">Rhodonellum psychrophilum GCM71 = DSM 17998</name>
    <dbReference type="NCBI Taxonomy" id="1123057"/>
    <lineage>
        <taxon>Bacteria</taxon>
        <taxon>Pseudomonadati</taxon>
        <taxon>Bacteroidota</taxon>
        <taxon>Cytophagia</taxon>
        <taxon>Cytophagales</taxon>
        <taxon>Cytophagaceae</taxon>
        <taxon>Rhodonellum</taxon>
    </lineage>
</organism>
<evidence type="ECO:0000313" key="2">
    <source>
        <dbReference type="Proteomes" id="UP000016843"/>
    </source>
</evidence>
<dbReference type="EMBL" id="AWXR01000124">
    <property type="protein sequence ID" value="ERM80254.1"/>
    <property type="molecule type" value="Genomic_DNA"/>
</dbReference>